<keyword evidence="2 10" id="KW-0436">Ligase</keyword>
<keyword evidence="10" id="KW-0671">Queuosine biosynthesis</keyword>
<evidence type="ECO:0000256" key="2">
    <source>
        <dbReference type="ARBA" id="ARBA00022598"/>
    </source>
</evidence>
<dbReference type="HAMAP" id="MF_01633">
    <property type="entry name" value="QueC"/>
    <property type="match status" value="1"/>
</dbReference>
<dbReference type="PANTHER" id="PTHR42914">
    <property type="entry name" value="7-CYANO-7-DEAZAGUANINE SYNTHASE"/>
    <property type="match status" value="1"/>
</dbReference>
<dbReference type="PANTHER" id="PTHR42914:SF1">
    <property type="entry name" value="7-CYANO-7-DEAZAGUANINE SYNTHASE"/>
    <property type="match status" value="1"/>
</dbReference>
<evidence type="ECO:0000313" key="12">
    <source>
        <dbReference type="Proteomes" id="UP000830167"/>
    </source>
</evidence>
<comment type="pathway">
    <text evidence="1 10">Purine metabolism; 7-cyano-7-deazaguanine biosynthesis.</text>
</comment>
<dbReference type="CDD" id="cd01995">
    <property type="entry name" value="QueC-like"/>
    <property type="match status" value="1"/>
</dbReference>
<gene>
    <name evidence="10 11" type="primary">queC</name>
    <name evidence="11" type="ORF">LSG31_21945</name>
</gene>
<dbReference type="SUPFAM" id="SSF52402">
    <property type="entry name" value="Adenine nucleotide alpha hydrolases-like"/>
    <property type="match status" value="1"/>
</dbReference>
<comment type="similarity">
    <text evidence="7 10">Belongs to the QueC family.</text>
</comment>
<comment type="function">
    <text evidence="10">Catalyzes the ATP-dependent conversion of 7-carboxy-7-deazaguanine (CDG) to 7-cyano-7-deazaguanine (preQ(0)).</text>
</comment>
<feature type="binding site" evidence="10">
    <location>
        <position position="206"/>
    </location>
    <ligand>
        <name>Zn(2+)</name>
        <dbReference type="ChEBI" id="CHEBI:29105"/>
    </ligand>
</feature>
<keyword evidence="6 10" id="KW-0067">ATP-binding</keyword>
<accession>A0ABY4CJ63</accession>
<evidence type="ECO:0000256" key="6">
    <source>
        <dbReference type="ARBA" id="ARBA00022840"/>
    </source>
</evidence>
<keyword evidence="4 10" id="KW-0547">Nucleotide-binding</keyword>
<evidence type="ECO:0000256" key="3">
    <source>
        <dbReference type="ARBA" id="ARBA00022723"/>
    </source>
</evidence>
<evidence type="ECO:0000256" key="8">
    <source>
        <dbReference type="ARBA" id="ARBA00039149"/>
    </source>
</evidence>
<dbReference type="InterPro" id="IPR018317">
    <property type="entry name" value="QueC"/>
</dbReference>
<comment type="catalytic activity">
    <reaction evidence="9 10">
        <text>7-carboxy-7-carbaguanine + NH4(+) + 2 ATP = 7-cyano-7-carbaguanine + 2 AMP + 2 diphosphate + 2 H(+)</text>
        <dbReference type="Rhea" id="RHEA:27982"/>
        <dbReference type="ChEBI" id="CHEBI:15378"/>
        <dbReference type="ChEBI" id="CHEBI:28938"/>
        <dbReference type="ChEBI" id="CHEBI:30616"/>
        <dbReference type="ChEBI" id="CHEBI:33019"/>
        <dbReference type="ChEBI" id="CHEBI:45075"/>
        <dbReference type="ChEBI" id="CHEBI:61036"/>
        <dbReference type="ChEBI" id="CHEBI:456215"/>
        <dbReference type="EC" id="6.3.4.20"/>
    </reaction>
</comment>
<feature type="binding site" evidence="10">
    <location>
        <position position="200"/>
    </location>
    <ligand>
        <name>Zn(2+)</name>
        <dbReference type="ChEBI" id="CHEBI:29105"/>
    </ligand>
</feature>
<evidence type="ECO:0000256" key="4">
    <source>
        <dbReference type="ARBA" id="ARBA00022741"/>
    </source>
</evidence>
<evidence type="ECO:0000256" key="7">
    <source>
        <dbReference type="ARBA" id="ARBA00037993"/>
    </source>
</evidence>
<dbReference type="Gene3D" id="3.40.50.620">
    <property type="entry name" value="HUPs"/>
    <property type="match status" value="1"/>
</dbReference>
<keyword evidence="12" id="KW-1185">Reference proteome</keyword>
<dbReference type="Proteomes" id="UP000830167">
    <property type="component" value="Chromosome"/>
</dbReference>
<sequence length="230" mass="25122">MKKAVVILSGGLDSTTCMAIAKRAGYDVYPITFFYGQKHSIELDAAKKVAAAYRLSERHFIANLNGMIRGSALTDADIAIPTERSIAEMSQDIPVTYVPARNIIFLSIALSYAETIGAEAMYIGVNALDYSGYPDCRPEFIEAFQNVIRTGTVAGAHGQGIRIEAPLQHMTKRDIVKTAMELQAPVEFSHSCYQGTNPACGVCDSCILRIKGFQEAGYRDPIPYAIAINW</sequence>
<dbReference type="PIRSF" id="PIRSF006293">
    <property type="entry name" value="ExsB"/>
    <property type="match status" value="1"/>
</dbReference>
<evidence type="ECO:0000256" key="5">
    <source>
        <dbReference type="ARBA" id="ARBA00022833"/>
    </source>
</evidence>
<proteinExistence type="inferred from homology"/>
<feature type="binding site" evidence="10">
    <location>
        <position position="192"/>
    </location>
    <ligand>
        <name>Zn(2+)</name>
        <dbReference type="ChEBI" id="CHEBI:29105"/>
    </ligand>
</feature>
<evidence type="ECO:0000256" key="1">
    <source>
        <dbReference type="ARBA" id="ARBA00005061"/>
    </source>
</evidence>
<name>A0ABY4CJ63_9BACL</name>
<evidence type="ECO:0000256" key="9">
    <source>
        <dbReference type="ARBA" id="ARBA00047890"/>
    </source>
</evidence>
<reference evidence="11" key="1">
    <citation type="submission" date="2021-12" db="EMBL/GenBank/DDBJ databases">
        <title>Alicyclobacillaceae gen. nov., sp. nov., isolated from chalcocite enrichment system.</title>
        <authorList>
            <person name="Jiang Z."/>
        </authorList>
    </citation>
    <scope>NUCLEOTIDE SEQUENCE</scope>
    <source>
        <strain evidence="11">MYW30-H2</strain>
    </source>
</reference>
<keyword evidence="5 10" id="KW-0862">Zinc</keyword>
<dbReference type="Pfam" id="PF06508">
    <property type="entry name" value="QueC"/>
    <property type="match status" value="1"/>
</dbReference>
<feature type="binding site" evidence="10">
    <location>
        <position position="203"/>
    </location>
    <ligand>
        <name>Zn(2+)</name>
        <dbReference type="ChEBI" id="CHEBI:29105"/>
    </ligand>
</feature>
<protein>
    <recommendedName>
        <fullName evidence="8 10">7-cyano-7-deazaguanine synthase</fullName>
        <ecNumber evidence="8 10">6.3.4.20</ecNumber>
    </recommendedName>
    <alternativeName>
        <fullName evidence="10">7-cyano-7-carbaguanine synthase</fullName>
    </alternativeName>
    <alternativeName>
        <fullName evidence="10">PreQ(0) synthase</fullName>
    </alternativeName>
    <alternativeName>
        <fullName evidence="10">Queuosine biosynthesis protein QueC</fullName>
    </alternativeName>
</protein>
<dbReference type="InterPro" id="IPR014729">
    <property type="entry name" value="Rossmann-like_a/b/a_fold"/>
</dbReference>
<comment type="cofactor">
    <cofactor evidence="10">
        <name>Zn(2+)</name>
        <dbReference type="ChEBI" id="CHEBI:29105"/>
    </cofactor>
    <text evidence="10">Binds 1 zinc ion per subunit.</text>
</comment>
<evidence type="ECO:0000256" key="10">
    <source>
        <dbReference type="HAMAP-Rule" id="MF_01633"/>
    </source>
</evidence>
<dbReference type="GO" id="GO:0016874">
    <property type="term" value="F:ligase activity"/>
    <property type="evidence" value="ECO:0007669"/>
    <property type="project" value="UniProtKB-KW"/>
</dbReference>
<evidence type="ECO:0000313" key="11">
    <source>
        <dbReference type="EMBL" id="UOF90485.1"/>
    </source>
</evidence>
<organism evidence="11 12">
    <name type="scientific">Fodinisporobacter ferrooxydans</name>
    <dbReference type="NCBI Taxonomy" id="2901836"/>
    <lineage>
        <taxon>Bacteria</taxon>
        <taxon>Bacillati</taxon>
        <taxon>Bacillota</taxon>
        <taxon>Bacilli</taxon>
        <taxon>Bacillales</taxon>
        <taxon>Alicyclobacillaceae</taxon>
        <taxon>Fodinisporobacter</taxon>
    </lineage>
</organism>
<dbReference type="EMBL" id="CP089291">
    <property type="protein sequence ID" value="UOF90485.1"/>
    <property type="molecule type" value="Genomic_DNA"/>
</dbReference>
<dbReference type="NCBIfam" id="TIGR00364">
    <property type="entry name" value="7-cyano-7-deazaguanine synthase QueC"/>
    <property type="match status" value="1"/>
</dbReference>
<comment type="subunit">
    <text evidence="10">Homodimer.</text>
</comment>
<dbReference type="EC" id="6.3.4.20" evidence="8 10"/>
<feature type="binding site" evidence="10">
    <location>
        <begin position="8"/>
        <end position="18"/>
    </location>
    <ligand>
        <name>ATP</name>
        <dbReference type="ChEBI" id="CHEBI:30616"/>
    </ligand>
</feature>
<keyword evidence="3 10" id="KW-0479">Metal-binding</keyword>
<dbReference type="RefSeq" id="WP_347437180.1">
    <property type="nucleotide sequence ID" value="NZ_CP089291.1"/>
</dbReference>